<feature type="domain" description="AB hydrolase-1" evidence="3">
    <location>
        <begin position="32"/>
        <end position="264"/>
    </location>
</feature>
<reference evidence="4" key="1">
    <citation type="journal article" date="2022" name="Cell">
        <title>Design, construction, and in vivo augmentation of a complex gut microbiome.</title>
        <authorList>
            <person name="Cheng A.G."/>
            <person name="Ho P.Y."/>
            <person name="Aranda-Diaz A."/>
            <person name="Jain S."/>
            <person name="Yu F.B."/>
            <person name="Meng X."/>
            <person name="Wang M."/>
            <person name="Iakiviak M."/>
            <person name="Nagashima K."/>
            <person name="Zhao A."/>
            <person name="Murugkar P."/>
            <person name="Patil A."/>
            <person name="Atabakhsh K."/>
            <person name="Weakley A."/>
            <person name="Yan J."/>
            <person name="Brumbaugh A.R."/>
            <person name="Higginbottom S."/>
            <person name="Dimas A."/>
            <person name="Shiver A.L."/>
            <person name="Deutschbauer A."/>
            <person name="Neff N."/>
            <person name="Sonnenburg J.L."/>
            <person name="Huang K.C."/>
            <person name="Fischbach M.A."/>
        </authorList>
    </citation>
    <scope>NUCLEOTIDE SEQUENCE</scope>
    <source>
        <strain evidence="4">DSM 19829</strain>
    </source>
</reference>
<dbReference type="RefSeq" id="WP_044983233.1">
    <property type="nucleotide sequence ID" value="NZ_CABLBR010000012.1"/>
</dbReference>
<dbReference type="PRINTS" id="PR00412">
    <property type="entry name" value="EPOXHYDRLASE"/>
</dbReference>
<keyword evidence="2" id="KW-0812">Transmembrane</keyword>
<accession>A0ABY5VBX5</accession>
<dbReference type="Proteomes" id="UP001060164">
    <property type="component" value="Chromosome"/>
</dbReference>
<dbReference type="EMBL" id="CP102290">
    <property type="protein sequence ID" value="UWP58009.1"/>
    <property type="molecule type" value="Genomic_DNA"/>
</dbReference>
<dbReference type="Gene3D" id="3.40.50.1820">
    <property type="entry name" value="alpha/beta hydrolase"/>
    <property type="match status" value="1"/>
</dbReference>
<proteinExistence type="predicted"/>
<dbReference type="SUPFAM" id="SSF53474">
    <property type="entry name" value="alpha/beta-Hydrolases"/>
    <property type="match status" value="1"/>
</dbReference>
<dbReference type="GO" id="GO:0016787">
    <property type="term" value="F:hydrolase activity"/>
    <property type="evidence" value="ECO:0007669"/>
    <property type="project" value="UniProtKB-KW"/>
</dbReference>
<dbReference type="InterPro" id="IPR000073">
    <property type="entry name" value="AB_hydrolase_1"/>
</dbReference>
<dbReference type="PANTHER" id="PTHR43798:SF31">
    <property type="entry name" value="AB HYDROLASE SUPERFAMILY PROTEIN YCLE"/>
    <property type="match status" value="1"/>
</dbReference>
<dbReference type="PRINTS" id="PR00111">
    <property type="entry name" value="ABHYDROLASE"/>
</dbReference>
<dbReference type="PANTHER" id="PTHR43798">
    <property type="entry name" value="MONOACYLGLYCEROL LIPASE"/>
    <property type="match status" value="1"/>
</dbReference>
<evidence type="ECO:0000313" key="4">
    <source>
        <dbReference type="EMBL" id="UWP58009.1"/>
    </source>
</evidence>
<dbReference type="InterPro" id="IPR050266">
    <property type="entry name" value="AB_hydrolase_sf"/>
</dbReference>
<organism evidence="4 5">
    <name type="scientific">Ruminococcus gauvreauii</name>
    <dbReference type="NCBI Taxonomy" id="438033"/>
    <lineage>
        <taxon>Bacteria</taxon>
        <taxon>Bacillati</taxon>
        <taxon>Bacillota</taxon>
        <taxon>Clostridia</taxon>
        <taxon>Eubacteriales</taxon>
        <taxon>Oscillospiraceae</taxon>
        <taxon>Ruminococcus</taxon>
    </lineage>
</organism>
<evidence type="ECO:0000256" key="1">
    <source>
        <dbReference type="ARBA" id="ARBA00022801"/>
    </source>
</evidence>
<evidence type="ECO:0000313" key="5">
    <source>
        <dbReference type="Proteomes" id="UP001060164"/>
    </source>
</evidence>
<dbReference type="Pfam" id="PF00561">
    <property type="entry name" value="Abhydrolase_1"/>
    <property type="match status" value="1"/>
</dbReference>
<dbReference type="InterPro" id="IPR029058">
    <property type="entry name" value="AB_hydrolase_fold"/>
</dbReference>
<name>A0ABY5VBX5_9FIRM</name>
<protein>
    <submittedName>
        <fullName evidence="4">Alpha/beta hydrolase</fullName>
    </submittedName>
</protein>
<keyword evidence="2" id="KW-0472">Membrane</keyword>
<evidence type="ECO:0000259" key="3">
    <source>
        <dbReference type="Pfam" id="PF00561"/>
    </source>
</evidence>
<keyword evidence="5" id="KW-1185">Reference proteome</keyword>
<sequence>MRTQAPPFRRSVLSNDGTRIAVYDYNPRCSKTILLIHGWPLSHKIYEYQTERLVYMGYRVVTLDLRGFGNSDTPVCGYCYDQMARDIYHVVNALGLRHFILTGFSMGGAIVLRYMRLFRGYGVRKLILLAAAAPSWTRRPGFPYGLTRSYVNQLIEQAMTDRPQLAYDFSHNQLFASDHSDPVKNWFQDISLSASGIGTVQSAIALRDEDGREDLRFVQVPTWIIHGAKDTVVSSDLARIQHENIPGSVLITLPDSAHGIMYDELELFNHYFFEAIR</sequence>
<dbReference type="InterPro" id="IPR000639">
    <property type="entry name" value="Epox_hydrolase-like"/>
</dbReference>
<keyword evidence="1 4" id="KW-0378">Hydrolase</keyword>
<evidence type="ECO:0000256" key="2">
    <source>
        <dbReference type="SAM" id="Phobius"/>
    </source>
</evidence>
<feature type="transmembrane region" description="Helical" evidence="2">
    <location>
        <begin position="96"/>
        <end position="115"/>
    </location>
</feature>
<gene>
    <name evidence="4" type="ORF">NQ502_11465</name>
</gene>
<keyword evidence="2" id="KW-1133">Transmembrane helix</keyword>